<organism evidence="2 3">
    <name type="scientific">Congregibacter litoralis KT71</name>
    <dbReference type="NCBI Taxonomy" id="314285"/>
    <lineage>
        <taxon>Bacteria</taxon>
        <taxon>Pseudomonadati</taxon>
        <taxon>Pseudomonadota</taxon>
        <taxon>Gammaproteobacteria</taxon>
        <taxon>Cellvibrionales</taxon>
        <taxon>Halieaceae</taxon>
        <taxon>Congregibacter</taxon>
    </lineage>
</organism>
<feature type="signal peptide" evidence="1">
    <location>
        <begin position="1"/>
        <end position="34"/>
    </location>
</feature>
<comment type="caution">
    <text evidence="2">The sequence shown here is derived from an EMBL/GenBank/DDBJ whole genome shotgun (WGS) entry which is preliminary data.</text>
</comment>
<dbReference type="EMBL" id="AAOA02000002">
    <property type="protein sequence ID" value="EAQ97588.1"/>
    <property type="molecule type" value="Genomic_DNA"/>
</dbReference>
<sequence length="133" mass="14755">MNASNKAQPAKYFSTAIAAAIATAAMSFSGVAVSDTTNSATEYRWEVDMRGKPPFKRERVAVESVDIASMEISDVNVSDVATETVWEREFTGRPPFNRRQVELPVVDAASMEIVEEAPKSTTFRGRPPFKRHR</sequence>
<evidence type="ECO:0000313" key="3">
    <source>
        <dbReference type="Proteomes" id="UP000019205"/>
    </source>
</evidence>
<dbReference type="Proteomes" id="UP000019205">
    <property type="component" value="Chromosome"/>
</dbReference>
<dbReference type="eggNOG" id="ENOG50339UZ">
    <property type="taxonomic scope" value="Bacteria"/>
</dbReference>
<dbReference type="AlphaFoldDB" id="A4A946"/>
<dbReference type="STRING" id="314285.KT71_04745"/>
<evidence type="ECO:0000313" key="2">
    <source>
        <dbReference type="EMBL" id="EAQ97588.1"/>
    </source>
</evidence>
<name>A4A946_9GAMM</name>
<reference evidence="2 3" key="1">
    <citation type="journal article" date="2007" name="Proc. Natl. Acad. Sci. U.S.A.">
        <title>Characterization of a marine gammaproteobacterium capable of aerobic anoxygenic photosynthesis.</title>
        <authorList>
            <person name="Fuchs B.M."/>
            <person name="Spring S."/>
            <person name="Teeling H."/>
            <person name="Quast C."/>
            <person name="Wulf J."/>
            <person name="Schattenhofer M."/>
            <person name="Yan S."/>
            <person name="Ferriera S."/>
            <person name="Johnson J."/>
            <person name="Glockner F.O."/>
            <person name="Amann R."/>
        </authorList>
    </citation>
    <scope>NUCLEOTIDE SEQUENCE [LARGE SCALE GENOMIC DNA]</scope>
    <source>
        <strain evidence="2">KT71</strain>
    </source>
</reference>
<proteinExistence type="predicted"/>
<evidence type="ECO:0000256" key="1">
    <source>
        <dbReference type="SAM" id="SignalP"/>
    </source>
</evidence>
<keyword evidence="3" id="KW-1185">Reference proteome</keyword>
<feature type="chain" id="PRO_5002664325" evidence="1">
    <location>
        <begin position="35"/>
        <end position="133"/>
    </location>
</feature>
<keyword evidence="1" id="KW-0732">Signal</keyword>
<gene>
    <name evidence="2" type="ORF">KT71_04745</name>
</gene>
<dbReference type="HOGENOM" id="CLU_2021861_0_0_6"/>
<reference evidence="2 3" key="2">
    <citation type="journal article" date="2009" name="PLoS ONE">
        <title>The photosynthetic apparatus and its regulation in the aerobic gammaproteobacterium Congregibacter litoralis gen. nov., sp. nov.</title>
        <authorList>
            <person name="Spring S."/>
            <person name="Lunsdorf H."/>
            <person name="Fuchs B.M."/>
            <person name="Tindall B.J."/>
        </authorList>
    </citation>
    <scope>NUCLEOTIDE SEQUENCE [LARGE SCALE GENOMIC DNA]</scope>
    <source>
        <strain evidence="2">KT71</strain>
    </source>
</reference>
<accession>A4A946</accession>
<protein>
    <submittedName>
        <fullName evidence="2">Uncharacterized protein</fullName>
    </submittedName>
</protein>
<dbReference type="RefSeq" id="WP_008293364.1">
    <property type="nucleotide sequence ID" value="NZ_CM002299.1"/>
</dbReference>